<gene>
    <name evidence="1" type="ORF">S01H4_31078</name>
</gene>
<feature type="non-terminal residue" evidence="1">
    <location>
        <position position="1"/>
    </location>
</feature>
<comment type="caution">
    <text evidence="1">The sequence shown here is derived from an EMBL/GenBank/DDBJ whole genome shotgun (WGS) entry which is preliminary data.</text>
</comment>
<protein>
    <submittedName>
        <fullName evidence="1">Uncharacterized protein</fullName>
    </submittedName>
</protein>
<dbReference type="EMBL" id="BART01016105">
    <property type="protein sequence ID" value="GAG77568.1"/>
    <property type="molecule type" value="Genomic_DNA"/>
</dbReference>
<sequence>SWLQRSEFVDLYRRRDEFAGEFKQEAIKLLRRDNQLEAVLLEGKIVAKMKEELASGEYDLIRSNMAKEVYSKLIADLDVVPQIPGLSFSQRIGQLINNPPQQLPEGEVVEGEVVTPELVEKT</sequence>
<dbReference type="AlphaFoldDB" id="X1AZR0"/>
<proteinExistence type="predicted"/>
<name>X1AZR0_9ZZZZ</name>
<accession>X1AZR0</accession>
<reference evidence="1" key="1">
    <citation type="journal article" date="2014" name="Front. Microbiol.">
        <title>High frequency of phylogenetically diverse reductive dehalogenase-homologous genes in deep subseafloor sedimentary metagenomes.</title>
        <authorList>
            <person name="Kawai M."/>
            <person name="Futagami T."/>
            <person name="Toyoda A."/>
            <person name="Takaki Y."/>
            <person name="Nishi S."/>
            <person name="Hori S."/>
            <person name="Arai W."/>
            <person name="Tsubouchi T."/>
            <person name="Morono Y."/>
            <person name="Uchiyama I."/>
            <person name="Ito T."/>
            <person name="Fujiyama A."/>
            <person name="Inagaki F."/>
            <person name="Takami H."/>
        </authorList>
    </citation>
    <scope>NUCLEOTIDE SEQUENCE</scope>
    <source>
        <strain evidence="1">Expedition CK06-06</strain>
    </source>
</reference>
<organism evidence="1">
    <name type="scientific">marine sediment metagenome</name>
    <dbReference type="NCBI Taxonomy" id="412755"/>
    <lineage>
        <taxon>unclassified sequences</taxon>
        <taxon>metagenomes</taxon>
        <taxon>ecological metagenomes</taxon>
    </lineage>
</organism>
<evidence type="ECO:0000313" key="1">
    <source>
        <dbReference type="EMBL" id="GAG77568.1"/>
    </source>
</evidence>